<comment type="function">
    <text evidence="8">The phosphoenolpyruvate-dependent sugar phosphotransferase system (PTS), a major carbohydrate active -transport system, catalyzes the phosphorylation of incoming sugar substrates concomitant with their translocation across the cell membrane.</text>
</comment>
<comment type="caution">
    <text evidence="11">The sequence shown here is derived from an EMBL/GenBank/DDBJ whole genome shotgun (WGS) entry which is preliminary data.</text>
</comment>
<dbReference type="InterPro" id="IPR004501">
    <property type="entry name" value="PTS_EIIC_3"/>
</dbReference>
<evidence type="ECO:0000256" key="8">
    <source>
        <dbReference type="PIRNR" id="PIRNR006351"/>
    </source>
</evidence>
<evidence type="ECO:0000256" key="9">
    <source>
        <dbReference type="SAM" id="Phobius"/>
    </source>
</evidence>
<feature type="transmembrane region" description="Helical" evidence="9">
    <location>
        <begin position="73"/>
        <end position="94"/>
    </location>
</feature>
<evidence type="ECO:0000256" key="5">
    <source>
        <dbReference type="ARBA" id="ARBA00022692"/>
    </source>
</evidence>
<feature type="transmembrane region" description="Helical" evidence="9">
    <location>
        <begin position="198"/>
        <end position="224"/>
    </location>
</feature>
<keyword evidence="7 8" id="KW-0472">Membrane</keyword>
<dbReference type="EMBL" id="JBJIAA010000014">
    <property type="protein sequence ID" value="MFL0252075.1"/>
    <property type="molecule type" value="Genomic_DNA"/>
</dbReference>
<evidence type="ECO:0000256" key="4">
    <source>
        <dbReference type="ARBA" id="ARBA00022597"/>
    </source>
</evidence>
<feature type="transmembrane region" description="Helical" evidence="9">
    <location>
        <begin position="106"/>
        <end position="126"/>
    </location>
</feature>
<dbReference type="RefSeq" id="WP_406788727.1">
    <property type="nucleotide sequence ID" value="NZ_JBJIAA010000014.1"/>
</dbReference>
<evidence type="ECO:0000256" key="2">
    <source>
        <dbReference type="ARBA" id="ARBA00022448"/>
    </source>
</evidence>
<evidence type="ECO:0000313" key="11">
    <source>
        <dbReference type="EMBL" id="MFL0252075.1"/>
    </source>
</evidence>
<evidence type="ECO:0000256" key="3">
    <source>
        <dbReference type="ARBA" id="ARBA00022475"/>
    </source>
</evidence>
<dbReference type="PIRSF" id="PIRSF006351">
    <property type="entry name" value="PTS_EIIC-Cellobiose"/>
    <property type="match status" value="1"/>
</dbReference>
<feature type="transmembrane region" description="Helical" evidence="9">
    <location>
        <begin position="369"/>
        <end position="389"/>
    </location>
</feature>
<reference evidence="11 12" key="1">
    <citation type="submission" date="2024-11" db="EMBL/GenBank/DDBJ databases">
        <authorList>
            <person name="Heng Y.C."/>
            <person name="Lim A.C.H."/>
            <person name="Lee J.K.Y."/>
            <person name="Kittelmann S."/>
        </authorList>
    </citation>
    <scope>NUCLEOTIDE SEQUENCE [LARGE SCALE GENOMIC DNA]</scope>
    <source>
        <strain evidence="11 12">WILCCON 0114</strain>
    </source>
</reference>
<evidence type="ECO:0000313" key="12">
    <source>
        <dbReference type="Proteomes" id="UP001623592"/>
    </source>
</evidence>
<feature type="transmembrane region" description="Helical" evidence="9">
    <location>
        <begin position="409"/>
        <end position="438"/>
    </location>
</feature>
<feature type="transmembrane region" description="Helical" evidence="9">
    <location>
        <begin position="32"/>
        <end position="53"/>
    </location>
</feature>
<evidence type="ECO:0000259" key="10">
    <source>
        <dbReference type="PROSITE" id="PS51105"/>
    </source>
</evidence>
<evidence type="ECO:0000256" key="7">
    <source>
        <dbReference type="ARBA" id="ARBA00023136"/>
    </source>
</evidence>
<keyword evidence="4 8" id="KW-0762">Sugar transport</keyword>
<organism evidence="11 12">
    <name type="scientific">Clostridium neuense</name>
    <dbReference type="NCBI Taxonomy" id="1728934"/>
    <lineage>
        <taxon>Bacteria</taxon>
        <taxon>Bacillati</taxon>
        <taxon>Bacillota</taxon>
        <taxon>Clostridia</taxon>
        <taxon>Eubacteriales</taxon>
        <taxon>Clostridiaceae</taxon>
        <taxon>Clostridium</taxon>
    </lineage>
</organism>
<dbReference type="InterPro" id="IPR051088">
    <property type="entry name" value="PTS_Sugar-EIIC/EIIB"/>
</dbReference>
<dbReference type="PROSITE" id="PS51105">
    <property type="entry name" value="PTS_EIIC_TYPE_3"/>
    <property type="match status" value="1"/>
</dbReference>
<accession>A0ABW8TJ36</accession>
<dbReference type="PANTHER" id="PTHR33989:SF4">
    <property type="entry name" value="PTS SYSTEM N,N'-DIACETYLCHITOBIOSE-SPECIFIC EIIC COMPONENT"/>
    <property type="match status" value="1"/>
</dbReference>
<sequence>MSSKVDTIQEKLIPGVMKFANSKIIMAIKDGVILAMPLTVIGSIFLLIQNLPLPNHAWDKFMTSTFGANWGLPFNQVNGATFKILALVFVFGIASQYAKNEGCDPVSSGILGIVCFIILSPQYLALDKGVAVGSLKLKEATHFTVDSGVLPLDWMSSKGLIMAMFVGLIVGYVYSIFIKRDIVIHMPESVPQGVANAFSALIPATVLICGSFVLFILFHLATAATASEWVYKVLQIPMQGITDSFGGAIAIPFIICFFWWFGVHGATLIGGVMSAIYQANCQSNQALIDKGVKLITSGAGKNAHIVAQQFQDNFITMTGSGITIGLVLAMVLFGKSQRFKTLGKLALVPGLFNINEPILFGLPIVLNPFMFVPFILVPVIAGVLTYVSIYTGLVPPFTNVQAPWTTPPIISGFLVAGWRGALLQIVILLIATVIYLPFFKAQDRIYVKEEQQSIETTDNGIDM</sequence>
<feature type="transmembrane region" description="Helical" evidence="9">
    <location>
        <begin position="159"/>
        <end position="177"/>
    </location>
</feature>
<keyword evidence="5 9" id="KW-0812">Transmembrane</keyword>
<evidence type="ECO:0000256" key="6">
    <source>
        <dbReference type="ARBA" id="ARBA00022989"/>
    </source>
</evidence>
<comment type="subcellular location">
    <subcellularLocation>
        <location evidence="1">Cell membrane</location>
        <topology evidence="1">Multi-pass membrane protein</topology>
    </subcellularLocation>
</comment>
<dbReference type="InterPro" id="IPR003352">
    <property type="entry name" value="PTS_EIIC"/>
</dbReference>
<dbReference type="InterPro" id="IPR004796">
    <property type="entry name" value="PTS_IIC_cello"/>
</dbReference>
<feature type="transmembrane region" description="Helical" evidence="9">
    <location>
        <begin position="244"/>
        <end position="263"/>
    </location>
</feature>
<dbReference type="PANTHER" id="PTHR33989">
    <property type="match status" value="1"/>
</dbReference>
<feature type="domain" description="PTS EIIC type-3" evidence="10">
    <location>
        <begin position="8"/>
        <end position="438"/>
    </location>
</feature>
<feature type="transmembrane region" description="Helical" evidence="9">
    <location>
        <begin position="314"/>
        <end position="333"/>
    </location>
</feature>
<dbReference type="Proteomes" id="UP001623592">
    <property type="component" value="Unassembled WGS sequence"/>
</dbReference>
<keyword evidence="3 8" id="KW-1003">Cell membrane</keyword>
<proteinExistence type="predicted"/>
<dbReference type="NCBIfam" id="TIGR00410">
    <property type="entry name" value="lacE"/>
    <property type="match status" value="1"/>
</dbReference>
<keyword evidence="6 9" id="KW-1133">Transmembrane helix</keyword>
<dbReference type="Pfam" id="PF02378">
    <property type="entry name" value="PTS_EIIC"/>
    <property type="match status" value="1"/>
</dbReference>
<keyword evidence="12" id="KW-1185">Reference proteome</keyword>
<feature type="transmembrane region" description="Helical" evidence="9">
    <location>
        <begin position="345"/>
        <end position="362"/>
    </location>
</feature>
<gene>
    <name evidence="11" type="ORF">ACJDT4_16770</name>
</gene>
<protein>
    <recommendedName>
        <fullName evidence="8">Permease IIC component</fullName>
    </recommendedName>
</protein>
<keyword evidence="2 8" id="KW-0813">Transport</keyword>
<name>A0ABW8TJ36_9CLOT</name>
<evidence type="ECO:0000256" key="1">
    <source>
        <dbReference type="ARBA" id="ARBA00004651"/>
    </source>
</evidence>